<protein>
    <submittedName>
        <fullName evidence="2">Cytochrome c</fullName>
    </submittedName>
</protein>
<proteinExistence type="predicted"/>
<dbReference type="GO" id="GO:0022900">
    <property type="term" value="P:electron transport chain"/>
    <property type="evidence" value="ECO:0007669"/>
    <property type="project" value="InterPro"/>
</dbReference>
<evidence type="ECO:0000313" key="3">
    <source>
        <dbReference type="Proteomes" id="UP000007073"/>
    </source>
</evidence>
<name>Q39VE6_GEOMG</name>
<dbReference type="Proteomes" id="UP000007073">
    <property type="component" value="Chromosome"/>
</dbReference>
<dbReference type="EMBL" id="CP000148">
    <property type="protein sequence ID" value="ABB31778.1"/>
    <property type="molecule type" value="Genomic_DNA"/>
</dbReference>
<gene>
    <name evidence="2" type="ordered locus">Gmet_1544</name>
</gene>
<evidence type="ECO:0000256" key="1">
    <source>
        <dbReference type="SAM" id="SignalP"/>
    </source>
</evidence>
<accession>Q39VE6</accession>
<dbReference type="InterPro" id="IPR010980">
    <property type="entry name" value="Cyt_c/b562"/>
</dbReference>
<dbReference type="Gene3D" id="1.20.120.10">
    <property type="entry name" value="Cytochrome c/b562"/>
    <property type="match status" value="1"/>
</dbReference>
<feature type="signal peptide" evidence="1">
    <location>
        <begin position="1"/>
        <end position="22"/>
    </location>
</feature>
<sequence>MMKKATMLAACILLLTQGGALAHGGEMHGKKHRDTRMDKLHRIMPMYAEAQTKINGALEKGDATTVEAEAGEMAGTIPDLKKAKPHKNLKKIDTFKKIADDFGSKVTATVALAKKGDIAGAKTAFKKAEEKCNECHATFRD</sequence>
<dbReference type="PROSITE" id="PS51009">
    <property type="entry name" value="CYTCII"/>
    <property type="match status" value="1"/>
</dbReference>
<reference evidence="2 3" key="1">
    <citation type="submission" date="2005-10" db="EMBL/GenBank/DDBJ databases">
        <title>Complete sequence of Geobacter metallireducens GS-15.</title>
        <authorList>
            <consortium name="US DOE Joint Genome Institute"/>
            <person name="Copeland A."/>
            <person name="Lucas S."/>
            <person name="Lapidus A."/>
            <person name="Barry K."/>
            <person name="Detter J.C."/>
            <person name="Glavina T."/>
            <person name="Hammon N."/>
            <person name="Israni S."/>
            <person name="Pitluck S."/>
            <person name="Di Bartolo G."/>
            <person name="Chain P."/>
            <person name="Schmutz J."/>
            <person name="Larimer F."/>
            <person name="Land M."/>
            <person name="Kyrpides N."/>
            <person name="Ivanova N."/>
            <person name="Richardson P."/>
        </authorList>
    </citation>
    <scope>NUCLEOTIDE SEQUENCE [LARGE SCALE GENOMIC DNA]</scope>
    <source>
        <strain evidence="3">ATCC 53774 / DSM 7210 / GS-15</strain>
    </source>
</reference>
<evidence type="ECO:0000313" key="2">
    <source>
        <dbReference type="EMBL" id="ABB31778.1"/>
    </source>
</evidence>
<keyword evidence="1" id="KW-0732">Signal</keyword>
<dbReference type="KEGG" id="gme:Gmet_1544"/>
<reference evidence="2 3" key="2">
    <citation type="journal article" date="2009" name="BMC Microbiol.">
        <title>The genome sequence of Geobacter metallireducens: features of metabolism, physiology and regulation common and dissimilar to Geobacter sulfurreducens.</title>
        <authorList>
            <person name="Aklujkar M."/>
            <person name="Krushkal J."/>
            <person name="DiBartolo G."/>
            <person name="Lapidus A."/>
            <person name="Land M.L."/>
            <person name="Lovley D.R."/>
        </authorList>
    </citation>
    <scope>NUCLEOTIDE SEQUENCE [LARGE SCALE GENOMIC DNA]</scope>
    <source>
        <strain evidence="3">ATCC 53774 / DSM 7210 / GS-15</strain>
    </source>
</reference>
<dbReference type="AlphaFoldDB" id="Q39VE6"/>
<dbReference type="GO" id="GO:0005506">
    <property type="term" value="F:iron ion binding"/>
    <property type="evidence" value="ECO:0007669"/>
    <property type="project" value="InterPro"/>
</dbReference>
<dbReference type="GO" id="GO:0020037">
    <property type="term" value="F:heme binding"/>
    <property type="evidence" value="ECO:0007669"/>
    <property type="project" value="InterPro"/>
</dbReference>
<dbReference type="STRING" id="269799.Gmet_1544"/>
<dbReference type="Pfam" id="PF01322">
    <property type="entry name" value="Cytochrom_C_2"/>
    <property type="match status" value="1"/>
</dbReference>
<organism evidence="2 3">
    <name type="scientific">Geobacter metallireducens (strain ATCC 53774 / DSM 7210 / GS-15)</name>
    <dbReference type="NCBI Taxonomy" id="269799"/>
    <lineage>
        <taxon>Bacteria</taxon>
        <taxon>Pseudomonadati</taxon>
        <taxon>Thermodesulfobacteriota</taxon>
        <taxon>Desulfuromonadia</taxon>
        <taxon>Geobacterales</taxon>
        <taxon>Geobacteraceae</taxon>
        <taxon>Geobacter</taxon>
    </lineage>
</organism>
<dbReference type="InterPro" id="IPR002321">
    <property type="entry name" value="Cyt_c_II"/>
</dbReference>
<dbReference type="GO" id="GO:0009055">
    <property type="term" value="F:electron transfer activity"/>
    <property type="evidence" value="ECO:0007669"/>
    <property type="project" value="InterPro"/>
</dbReference>
<dbReference type="eggNOG" id="ENOG50348U9">
    <property type="taxonomic scope" value="Bacteria"/>
</dbReference>
<keyword evidence="3" id="KW-1185">Reference proteome</keyword>
<dbReference type="SUPFAM" id="SSF47175">
    <property type="entry name" value="Cytochromes"/>
    <property type="match status" value="1"/>
</dbReference>
<feature type="chain" id="PRO_5004223536" evidence="1">
    <location>
        <begin position="23"/>
        <end position="141"/>
    </location>
</feature>
<dbReference type="HOGENOM" id="CLU_1785051_0_0_7"/>